<organism evidence="8">
    <name type="scientific">Caldiarchaeum subterraneum</name>
    <dbReference type="NCBI Taxonomy" id="311458"/>
    <lineage>
        <taxon>Archaea</taxon>
        <taxon>Nitrososphaerota</taxon>
        <taxon>Candidatus Caldarchaeales</taxon>
        <taxon>Candidatus Caldarchaeaceae</taxon>
        <taxon>Candidatus Caldarchaeum</taxon>
    </lineage>
</organism>
<dbReference type="Gene3D" id="3.40.1010.10">
    <property type="entry name" value="Cobalt-precorrin-4 Transmethylase, Domain 1"/>
    <property type="match status" value="1"/>
</dbReference>
<evidence type="ECO:0000256" key="2">
    <source>
        <dbReference type="ARBA" id="ARBA00006729"/>
    </source>
</evidence>
<dbReference type="InterPro" id="IPR004551">
    <property type="entry name" value="Dphthn_synthase"/>
</dbReference>
<evidence type="ECO:0000256" key="1">
    <source>
        <dbReference type="ARBA" id="ARBA00005156"/>
    </source>
</evidence>
<dbReference type="InterPro" id="IPR000878">
    <property type="entry name" value="4pyrrol_Mease"/>
</dbReference>
<keyword evidence="3 8" id="KW-0489">Methyltransferase</keyword>
<dbReference type="PANTHER" id="PTHR10882:SF0">
    <property type="entry name" value="DIPHTHINE METHYL ESTER SYNTHASE"/>
    <property type="match status" value="1"/>
</dbReference>
<keyword evidence="5" id="KW-0949">S-adenosyl-L-methionine</keyword>
<dbReference type="Gene3D" id="3.30.950.10">
    <property type="entry name" value="Methyltransferase, Cobalt-precorrin-4 Transmethylase, Domain 2"/>
    <property type="match status" value="1"/>
</dbReference>
<evidence type="ECO:0000259" key="6">
    <source>
        <dbReference type="Pfam" id="PF00590"/>
    </source>
</evidence>
<evidence type="ECO:0000259" key="7">
    <source>
        <dbReference type="Pfam" id="PF04010"/>
    </source>
</evidence>
<keyword evidence="4 8" id="KW-0808">Transferase</keyword>
<dbReference type="AlphaFoldDB" id="A0A7C5L724"/>
<dbReference type="PANTHER" id="PTHR10882">
    <property type="entry name" value="DIPHTHINE SYNTHASE"/>
    <property type="match status" value="1"/>
</dbReference>
<evidence type="ECO:0000256" key="4">
    <source>
        <dbReference type="ARBA" id="ARBA00022679"/>
    </source>
</evidence>
<dbReference type="UniPathway" id="UPA00559"/>
<name>A0A7C5L724_CALS0</name>
<comment type="caution">
    <text evidence="8">The sequence shown here is derived from an EMBL/GenBank/DDBJ whole genome shotgun (WGS) entry which is preliminary data.</text>
</comment>
<dbReference type="SUPFAM" id="SSF53790">
    <property type="entry name" value="Tetrapyrrole methylase"/>
    <property type="match status" value="1"/>
</dbReference>
<dbReference type="NCBIfam" id="TIGR00522">
    <property type="entry name" value="dph5"/>
    <property type="match status" value="1"/>
</dbReference>
<dbReference type="GO" id="GO:0032259">
    <property type="term" value="P:methylation"/>
    <property type="evidence" value="ECO:0007669"/>
    <property type="project" value="UniProtKB-KW"/>
</dbReference>
<dbReference type="EC" id="2.1.1.98" evidence="8"/>
<accession>A0A7C5L724</accession>
<reference evidence="8" key="1">
    <citation type="journal article" date="2020" name="mSystems">
        <title>Genome- and Community-Level Interaction Insights into Carbon Utilization and Element Cycling Functions of Hydrothermarchaeota in Hydrothermal Sediment.</title>
        <authorList>
            <person name="Zhou Z."/>
            <person name="Liu Y."/>
            <person name="Xu W."/>
            <person name="Pan J."/>
            <person name="Luo Z.H."/>
            <person name="Li M."/>
        </authorList>
    </citation>
    <scope>NUCLEOTIDE SEQUENCE [LARGE SCALE GENOMIC DNA]</scope>
    <source>
        <strain evidence="8">SpSt-1056</strain>
    </source>
</reference>
<dbReference type="Pfam" id="PF04010">
    <property type="entry name" value="DUF357"/>
    <property type="match status" value="1"/>
</dbReference>
<sequence>MVDQRFAGNRQNVLRPVRGQRHQPLSITSGEDNSLQPRIHYNQLNITVIEMVLLLVGGGLGGRGSLTYDAEKALRECDIVYVDTYTSIWSDDLLVYVKNIVRKLVMADRKTLEDDASRIVNEARENVVGVLCPGDPLIATTHAALWELAARRNVQVKIVNGVSIVSASISVTGLHVYKFGKLATVPKSDNVDMHFQALVTLEENLSRGLHTLLLLDTASGGLTAAEAVEKLLHAAEQTGKKVISGDTLSIVIARLGSENASVKAGLAKDIVKLSLPPPPHSLIIPSSLHFTEREIVKTYAIGPEVLEKAVILNPFASRMHRYVEKCRNILNHVLQQKRFEQYVNYVKNYVDDAEKFMLSGDMVDSLLSIGYAEGLLDALRLMKEVDFKW</sequence>
<evidence type="ECO:0000256" key="3">
    <source>
        <dbReference type="ARBA" id="ARBA00022603"/>
    </source>
</evidence>
<dbReference type="InterPro" id="IPR014777">
    <property type="entry name" value="4pyrrole_Mease_sub1"/>
</dbReference>
<comment type="similarity">
    <text evidence="2">Belongs to the diphthine synthase family.</text>
</comment>
<dbReference type="GO" id="GO:0004164">
    <property type="term" value="F:diphthine synthase activity"/>
    <property type="evidence" value="ECO:0007669"/>
    <property type="project" value="UniProtKB-EC"/>
</dbReference>
<dbReference type="InterPro" id="IPR035996">
    <property type="entry name" value="4pyrrol_Methylase_sf"/>
</dbReference>
<protein>
    <submittedName>
        <fullName evidence="8">Diphthine synthase</fullName>
        <ecNumber evidence="8">2.1.1.98</ecNumber>
    </submittedName>
</protein>
<dbReference type="CDD" id="cd11647">
    <property type="entry name" value="DHP5_DphB"/>
    <property type="match status" value="1"/>
</dbReference>
<feature type="domain" description="Tetrapyrrole methylase" evidence="6">
    <location>
        <begin position="53"/>
        <end position="269"/>
    </location>
</feature>
<evidence type="ECO:0000313" key="8">
    <source>
        <dbReference type="EMBL" id="HHK68145.1"/>
    </source>
</evidence>
<dbReference type="Pfam" id="PF00590">
    <property type="entry name" value="TP_methylase"/>
    <property type="match status" value="1"/>
</dbReference>
<dbReference type="SUPFAM" id="SSF158372">
    <property type="entry name" value="AF1782-like"/>
    <property type="match status" value="1"/>
</dbReference>
<dbReference type="InterPro" id="IPR014776">
    <property type="entry name" value="4pyrrole_Mease_sub2"/>
</dbReference>
<dbReference type="Gene3D" id="1.20.1270.90">
    <property type="entry name" value="AF1782-like"/>
    <property type="match status" value="1"/>
</dbReference>
<dbReference type="InterPro" id="IPR023140">
    <property type="entry name" value="DUF357"/>
</dbReference>
<feature type="domain" description="DUF357" evidence="7">
    <location>
        <begin position="336"/>
        <end position="382"/>
    </location>
</feature>
<proteinExistence type="inferred from homology"/>
<dbReference type="GO" id="GO:0017183">
    <property type="term" value="P:protein histidyl modification to diphthamide"/>
    <property type="evidence" value="ECO:0007669"/>
    <property type="project" value="UniProtKB-UniPathway"/>
</dbReference>
<evidence type="ECO:0000256" key="5">
    <source>
        <dbReference type="ARBA" id="ARBA00022691"/>
    </source>
</evidence>
<dbReference type="EMBL" id="DRWN01000025">
    <property type="protein sequence ID" value="HHK68145.1"/>
    <property type="molecule type" value="Genomic_DNA"/>
</dbReference>
<comment type="pathway">
    <text evidence="1">Protein modification; peptidyl-diphthamide biosynthesis.</text>
</comment>
<dbReference type="InterPro" id="IPR036809">
    <property type="entry name" value="AF1782-like_sf"/>
</dbReference>
<gene>
    <name evidence="8" type="primary">dph5</name>
    <name evidence="8" type="ORF">ENM11_03190</name>
</gene>